<dbReference type="OrthoDB" id="2082235at2"/>
<keyword evidence="3" id="KW-1185">Reference proteome</keyword>
<evidence type="ECO:0000256" key="1">
    <source>
        <dbReference type="SAM" id="MobiDB-lite"/>
    </source>
</evidence>
<dbReference type="Proteomes" id="UP000321490">
    <property type="component" value="Unassembled WGS sequence"/>
</dbReference>
<gene>
    <name evidence="2" type="ORF">JD78_00961</name>
</gene>
<dbReference type="InterPro" id="IPR009097">
    <property type="entry name" value="Cyclic_Pdiesterase"/>
</dbReference>
<name>A0A562IN49_9ACTN</name>
<evidence type="ECO:0000313" key="3">
    <source>
        <dbReference type="Proteomes" id="UP000321490"/>
    </source>
</evidence>
<dbReference type="Pfam" id="PF13563">
    <property type="entry name" value="2_5_RNA_ligase2"/>
    <property type="match status" value="1"/>
</dbReference>
<protein>
    <submittedName>
        <fullName evidence="2">2'-5' RNA ligase superfamily protein</fullName>
    </submittedName>
</protein>
<feature type="compositionally biased region" description="Basic and acidic residues" evidence="1">
    <location>
        <begin position="1"/>
        <end position="20"/>
    </location>
</feature>
<accession>A0A562IN49</accession>
<dbReference type="AlphaFoldDB" id="A0A562IN49"/>
<proteinExistence type="predicted"/>
<reference evidence="2 3" key="1">
    <citation type="submission" date="2019-07" db="EMBL/GenBank/DDBJ databases">
        <title>R&amp;d 2014.</title>
        <authorList>
            <person name="Klenk H.-P."/>
        </authorList>
    </citation>
    <scope>NUCLEOTIDE SEQUENCE [LARGE SCALE GENOMIC DNA]</scope>
    <source>
        <strain evidence="2 3">DSM 45764</strain>
    </source>
</reference>
<dbReference type="GO" id="GO:0016874">
    <property type="term" value="F:ligase activity"/>
    <property type="evidence" value="ECO:0007669"/>
    <property type="project" value="UniProtKB-KW"/>
</dbReference>
<comment type="caution">
    <text evidence="2">The sequence shown here is derived from an EMBL/GenBank/DDBJ whole genome shotgun (WGS) entry which is preliminary data.</text>
</comment>
<sequence length="222" mass="24011">MDELTEQARTDQARADRSPDQQDAAFQPLDEAACRALAGATETAVLVLVPEADPVIGDHRLQFDVSASWGVPAHVAVVYPFVPPNQVDQGLLTGLRRVLAGLPAFDCVLDHTAWFGEEVLWLAPADDEPFRRLTEAVVAAFPDHPPYRGAHGADPKPHLSLAERRLGDEAGLRRVEETITGQLPIRSRIGTVSLFAGTREPDSWHVVAEFPLADDPGSASST</sequence>
<dbReference type="RefSeq" id="WP_153361535.1">
    <property type="nucleotide sequence ID" value="NZ_JABGDC010000144.1"/>
</dbReference>
<dbReference type="EMBL" id="VLKF01000001">
    <property type="protein sequence ID" value="TWH72449.1"/>
    <property type="molecule type" value="Genomic_DNA"/>
</dbReference>
<dbReference type="Gene3D" id="3.90.1140.10">
    <property type="entry name" value="Cyclic phosphodiesterase"/>
    <property type="match status" value="1"/>
</dbReference>
<organism evidence="2 3">
    <name type="scientific">Modestobacter roseus</name>
    <dbReference type="NCBI Taxonomy" id="1181884"/>
    <lineage>
        <taxon>Bacteria</taxon>
        <taxon>Bacillati</taxon>
        <taxon>Actinomycetota</taxon>
        <taxon>Actinomycetes</taxon>
        <taxon>Geodermatophilales</taxon>
        <taxon>Geodermatophilaceae</taxon>
        <taxon>Modestobacter</taxon>
    </lineage>
</organism>
<evidence type="ECO:0000313" key="2">
    <source>
        <dbReference type="EMBL" id="TWH72449.1"/>
    </source>
</evidence>
<feature type="region of interest" description="Disordered" evidence="1">
    <location>
        <begin position="1"/>
        <end position="22"/>
    </location>
</feature>
<dbReference type="SUPFAM" id="SSF55144">
    <property type="entry name" value="LigT-like"/>
    <property type="match status" value="1"/>
</dbReference>
<keyword evidence="2" id="KW-0436">Ligase</keyword>